<dbReference type="Pfam" id="PF06507">
    <property type="entry name" value="ARF_AD"/>
    <property type="match status" value="1"/>
</dbReference>
<organism evidence="3 4">
    <name type="scientific">Helianthus annuus</name>
    <name type="common">Common sunflower</name>
    <dbReference type="NCBI Taxonomy" id="4232"/>
    <lineage>
        <taxon>Eukaryota</taxon>
        <taxon>Viridiplantae</taxon>
        <taxon>Streptophyta</taxon>
        <taxon>Embryophyta</taxon>
        <taxon>Tracheophyta</taxon>
        <taxon>Spermatophyta</taxon>
        <taxon>Magnoliopsida</taxon>
        <taxon>eudicotyledons</taxon>
        <taxon>Gunneridae</taxon>
        <taxon>Pentapetalae</taxon>
        <taxon>asterids</taxon>
        <taxon>campanulids</taxon>
        <taxon>Asterales</taxon>
        <taxon>Asteraceae</taxon>
        <taxon>Asteroideae</taxon>
        <taxon>Heliantheae alliance</taxon>
        <taxon>Heliantheae</taxon>
        <taxon>Helianthus</taxon>
    </lineage>
</organism>
<dbReference type="InterPro" id="IPR044835">
    <property type="entry name" value="ARF_plant"/>
</dbReference>
<reference evidence="2" key="3">
    <citation type="submission" date="2020-06" db="EMBL/GenBank/DDBJ databases">
        <title>Helianthus annuus Genome sequencing and assembly Release 2.</title>
        <authorList>
            <person name="Gouzy J."/>
            <person name="Langlade N."/>
            <person name="Munos S."/>
        </authorList>
    </citation>
    <scope>NUCLEOTIDE SEQUENCE</scope>
    <source>
        <tissue evidence="2">Leaves</tissue>
    </source>
</reference>
<dbReference type="InParanoid" id="A0A251TBK2"/>
<dbReference type="PANTHER" id="PTHR31384:SF96">
    <property type="entry name" value="AUXIN RESPONSE FACTOR 1"/>
    <property type="match status" value="1"/>
</dbReference>
<dbReference type="STRING" id="4232.A0A251TBK2"/>
<dbReference type="Gene3D" id="2.30.30.1040">
    <property type="match status" value="1"/>
</dbReference>
<feature type="domain" description="Auxin response factor" evidence="1">
    <location>
        <begin position="152"/>
        <end position="226"/>
    </location>
</feature>
<keyword evidence="4" id="KW-1185">Reference proteome</keyword>
<protein>
    <submittedName>
        <fullName evidence="2 3">Auxin response factor</fullName>
    </submittedName>
</protein>
<dbReference type="PANTHER" id="PTHR31384">
    <property type="entry name" value="AUXIN RESPONSE FACTOR 4-RELATED"/>
    <property type="match status" value="1"/>
</dbReference>
<dbReference type="InterPro" id="IPR010525">
    <property type="entry name" value="ARF_dom"/>
</dbReference>
<reference evidence="2 4" key="1">
    <citation type="journal article" date="2017" name="Nature">
        <title>The sunflower genome provides insights into oil metabolism, flowering and Asterid evolution.</title>
        <authorList>
            <person name="Badouin H."/>
            <person name="Gouzy J."/>
            <person name="Grassa C.J."/>
            <person name="Murat F."/>
            <person name="Staton S.E."/>
            <person name="Cottret L."/>
            <person name="Lelandais-Briere C."/>
            <person name="Owens G.L."/>
            <person name="Carrere S."/>
            <person name="Mayjonade B."/>
            <person name="Legrand L."/>
            <person name="Gill N."/>
            <person name="Kane N.C."/>
            <person name="Bowers J.E."/>
            <person name="Hubner S."/>
            <person name="Bellec A."/>
            <person name="Berard A."/>
            <person name="Berges H."/>
            <person name="Blanchet N."/>
            <person name="Boniface M.C."/>
            <person name="Brunel D."/>
            <person name="Catrice O."/>
            <person name="Chaidir N."/>
            <person name="Claudel C."/>
            <person name="Donnadieu C."/>
            <person name="Faraut T."/>
            <person name="Fievet G."/>
            <person name="Helmstetter N."/>
            <person name="King M."/>
            <person name="Knapp S.J."/>
            <person name="Lai Z."/>
            <person name="Le Paslier M.C."/>
            <person name="Lippi Y."/>
            <person name="Lorenzon L."/>
            <person name="Mandel J.R."/>
            <person name="Marage G."/>
            <person name="Marchand G."/>
            <person name="Marquand E."/>
            <person name="Bret-Mestries E."/>
            <person name="Morien E."/>
            <person name="Nambeesan S."/>
            <person name="Nguyen T."/>
            <person name="Pegot-Espagnet P."/>
            <person name="Pouilly N."/>
            <person name="Raftis F."/>
            <person name="Sallet E."/>
            <person name="Schiex T."/>
            <person name="Thomas J."/>
            <person name="Vandecasteele C."/>
            <person name="Vares D."/>
            <person name="Vear F."/>
            <person name="Vautrin S."/>
            <person name="Crespi M."/>
            <person name="Mangin B."/>
            <person name="Burke J.M."/>
            <person name="Salse J."/>
            <person name="Munos S."/>
            <person name="Vincourt P."/>
            <person name="Rieseberg L.H."/>
            <person name="Langlade N.B."/>
        </authorList>
    </citation>
    <scope>NUCLEOTIDE SEQUENCE [LARGE SCALE GENOMIC DNA]</scope>
    <source>
        <strain evidence="4">cv. SF193</strain>
        <tissue evidence="2">Leaves</tissue>
    </source>
</reference>
<proteinExistence type="predicted"/>
<reference evidence="3" key="2">
    <citation type="submission" date="2017-02" db="EMBL/GenBank/DDBJ databases">
        <title>Sunflower complete genome.</title>
        <authorList>
            <person name="Langlade N."/>
            <person name="Munos S."/>
        </authorList>
    </citation>
    <scope>NUCLEOTIDE SEQUENCE [LARGE SCALE GENOMIC DNA]</scope>
    <source>
        <tissue evidence="3">Leaves</tissue>
    </source>
</reference>
<dbReference type="Gramene" id="mRNA:HanXRQr2_Chr11g0489181">
    <property type="protein sequence ID" value="mRNA:HanXRQr2_Chr11g0489181"/>
    <property type="gene ID" value="HanXRQr2_Chr11g0489181"/>
</dbReference>
<sequence>MANTAQSELLNDRLWNAYARPQAYVPLEGEHIYYFPQGHIEQLEGSMHFGLDQQLSTFCLPEKLLCKVMNVELRDEPSTGEMHANITLMPDHDQGEMFVEARRHTSLSKNLLGASVMLSRHQLGVLSVASHALTTQCRFSVIYKPRCCLSLFIINVNKYLEAQNHIIYVGMRFMMTFEDEDFAERRFGGTVVAVGEPEWKSIEVEWDENSTLLRPNKVSSWEIEPSKRSIWSSCLRKLKKLVCCACL</sequence>
<evidence type="ECO:0000313" key="4">
    <source>
        <dbReference type="Proteomes" id="UP000215914"/>
    </source>
</evidence>
<evidence type="ECO:0000313" key="2">
    <source>
        <dbReference type="EMBL" id="KAF5781894.1"/>
    </source>
</evidence>
<dbReference type="GO" id="GO:0010150">
    <property type="term" value="P:leaf senescence"/>
    <property type="evidence" value="ECO:0000318"/>
    <property type="project" value="GO_Central"/>
</dbReference>
<name>A0A251TBK2_HELAN</name>
<evidence type="ECO:0000313" key="3">
    <source>
        <dbReference type="EMBL" id="OTG08537.1"/>
    </source>
</evidence>
<dbReference type="OrthoDB" id="1002548at2759"/>
<dbReference type="EMBL" id="MNCJ02000326">
    <property type="protein sequence ID" value="KAF5781894.1"/>
    <property type="molecule type" value="Genomic_DNA"/>
</dbReference>
<dbReference type="Proteomes" id="UP000215914">
    <property type="component" value="Chromosome 11"/>
</dbReference>
<dbReference type="AlphaFoldDB" id="A0A251TBK2"/>
<dbReference type="GO" id="GO:0009733">
    <property type="term" value="P:response to auxin"/>
    <property type="evidence" value="ECO:0000318"/>
    <property type="project" value="GO_Central"/>
</dbReference>
<accession>A0A251TBK2</accession>
<evidence type="ECO:0000259" key="1">
    <source>
        <dbReference type="Pfam" id="PF06507"/>
    </source>
</evidence>
<dbReference type="EMBL" id="CM007900">
    <property type="protein sequence ID" value="OTG08537.1"/>
    <property type="molecule type" value="Genomic_DNA"/>
</dbReference>
<gene>
    <name evidence="3" type="ORF">HannXRQ_Chr11g0342861</name>
    <name evidence="2" type="ORF">HanXRQr2_Chr11g0489181</name>
</gene>
<dbReference type="GO" id="GO:0000976">
    <property type="term" value="F:transcription cis-regulatory region binding"/>
    <property type="evidence" value="ECO:0000318"/>
    <property type="project" value="GO_Central"/>
</dbReference>
<dbReference type="GO" id="GO:0006355">
    <property type="term" value="P:regulation of DNA-templated transcription"/>
    <property type="evidence" value="ECO:0000318"/>
    <property type="project" value="GO_Central"/>
</dbReference>
<dbReference type="GO" id="GO:0005634">
    <property type="term" value="C:nucleus"/>
    <property type="evidence" value="ECO:0000318"/>
    <property type="project" value="GO_Central"/>
</dbReference>